<dbReference type="InterPro" id="IPR003593">
    <property type="entry name" value="AAA+_ATPase"/>
</dbReference>
<dbReference type="PANTHER" id="PTHR43790:SF9">
    <property type="entry name" value="GALACTOFURANOSE TRANSPORTER ATP-BINDING PROTEIN YTFR"/>
    <property type="match status" value="1"/>
</dbReference>
<dbReference type="Proteomes" id="UP000183407">
    <property type="component" value="Unassembled WGS sequence"/>
</dbReference>
<dbReference type="PROSITE" id="PS50893">
    <property type="entry name" value="ABC_TRANSPORTER_2"/>
    <property type="match status" value="2"/>
</dbReference>
<keyword evidence="2" id="KW-0677">Repeat</keyword>
<dbReference type="PROSITE" id="PS00211">
    <property type="entry name" value="ABC_TRANSPORTER_1"/>
    <property type="match status" value="2"/>
</dbReference>
<accession>A0A1H4YGJ1</accession>
<sequence>MESPLSRTLSDSLDSTHDAPGTLALRMSGITKRYGSFTAVDNVDLSVRRNTVLGLVGENGAGKSTILSIINGTNRPDSGTLEIAGSVVGYGHPLEAAEHGVATVFQEQGLIPSLPVYENMFLGREKRFIHHGILRRRRMIDESAKVLHDLGVEVDPTVATQNLSFGQRQLVEIGKAFATTAAHDAHPIILLDEPTSALSAVETDLLFDNVRRWRDRATFVLVSHRLSDLQALCDDVAVLRDGSLIAQLPISETTDDQLHELMVGRKRDIEYYKEAAQRDTLGPVVLDVSGLASAGRFRDVEFQLRQGEIIGLAGVLGSGKSDLARAVAGIQKSDRGAIEIAGVPLRNGSISHAISQGIQYVPAERTTEGVILSHSVEKNLTLTVLDKLRYRGTAVLNLRRSRAVTERWIARLRIKAPGPDALIGRLSGGNQQKVVFGRCLEREPTILVLDDPCRGLDVGAKEELYELVRSFTESGGSVILVSDNLPEIIGLSNKILVMRSGAITASLKSPSSAKPDERDIVKEMV</sequence>
<dbReference type="InterPro" id="IPR050107">
    <property type="entry name" value="ABC_carbohydrate_import_ATPase"/>
</dbReference>
<proteinExistence type="predicted"/>
<dbReference type="SUPFAM" id="SSF52540">
    <property type="entry name" value="P-loop containing nucleoside triphosphate hydrolases"/>
    <property type="match status" value="2"/>
</dbReference>
<dbReference type="InterPro" id="IPR027417">
    <property type="entry name" value="P-loop_NTPase"/>
</dbReference>
<dbReference type="PANTHER" id="PTHR43790">
    <property type="entry name" value="CARBOHYDRATE TRANSPORT ATP-BINDING PROTEIN MG119-RELATED"/>
    <property type="match status" value="1"/>
</dbReference>
<evidence type="ECO:0000256" key="1">
    <source>
        <dbReference type="ARBA" id="ARBA00022448"/>
    </source>
</evidence>
<feature type="domain" description="ABC transporter" evidence="5">
    <location>
        <begin position="276"/>
        <end position="525"/>
    </location>
</feature>
<dbReference type="Pfam" id="PF00005">
    <property type="entry name" value="ABC_tran"/>
    <property type="match status" value="2"/>
</dbReference>
<feature type="domain" description="ABC transporter" evidence="5">
    <location>
        <begin position="25"/>
        <end position="266"/>
    </location>
</feature>
<reference evidence="7" key="1">
    <citation type="submission" date="2016-10" db="EMBL/GenBank/DDBJ databases">
        <authorList>
            <person name="Varghese N."/>
        </authorList>
    </citation>
    <scope>NUCLEOTIDE SEQUENCE [LARGE SCALE GENOMIC DNA]</scope>
    <source>
        <strain evidence="7">DSM 44719</strain>
    </source>
</reference>
<dbReference type="Gene3D" id="3.40.50.300">
    <property type="entry name" value="P-loop containing nucleotide triphosphate hydrolases"/>
    <property type="match status" value="2"/>
</dbReference>
<organism evidence="6 7">
    <name type="scientific">Rhodococcus jostii</name>
    <dbReference type="NCBI Taxonomy" id="132919"/>
    <lineage>
        <taxon>Bacteria</taxon>
        <taxon>Bacillati</taxon>
        <taxon>Actinomycetota</taxon>
        <taxon>Actinomycetes</taxon>
        <taxon>Mycobacteriales</taxon>
        <taxon>Nocardiaceae</taxon>
        <taxon>Rhodococcus</taxon>
    </lineage>
</organism>
<dbReference type="GO" id="GO:0016887">
    <property type="term" value="F:ATP hydrolysis activity"/>
    <property type="evidence" value="ECO:0007669"/>
    <property type="project" value="InterPro"/>
</dbReference>
<dbReference type="InterPro" id="IPR003439">
    <property type="entry name" value="ABC_transporter-like_ATP-bd"/>
</dbReference>
<keyword evidence="4 6" id="KW-0067">ATP-binding</keyword>
<evidence type="ECO:0000256" key="4">
    <source>
        <dbReference type="ARBA" id="ARBA00022840"/>
    </source>
</evidence>
<evidence type="ECO:0000256" key="3">
    <source>
        <dbReference type="ARBA" id="ARBA00022741"/>
    </source>
</evidence>
<keyword evidence="1" id="KW-0813">Transport</keyword>
<evidence type="ECO:0000259" key="5">
    <source>
        <dbReference type="PROSITE" id="PS50893"/>
    </source>
</evidence>
<evidence type="ECO:0000313" key="7">
    <source>
        <dbReference type="Proteomes" id="UP000183407"/>
    </source>
</evidence>
<dbReference type="EMBL" id="FNTL01000004">
    <property type="protein sequence ID" value="SED16993.1"/>
    <property type="molecule type" value="Genomic_DNA"/>
</dbReference>
<dbReference type="GO" id="GO:0005524">
    <property type="term" value="F:ATP binding"/>
    <property type="evidence" value="ECO:0007669"/>
    <property type="project" value="UniProtKB-KW"/>
</dbReference>
<gene>
    <name evidence="6" type="ORF">SAMN04490220_3701</name>
</gene>
<dbReference type="SMART" id="SM00382">
    <property type="entry name" value="AAA"/>
    <property type="match status" value="2"/>
</dbReference>
<name>A0A1H4YGJ1_RHOJO</name>
<dbReference type="RefSeq" id="WP_218026507.1">
    <property type="nucleotide sequence ID" value="NZ_JBHUHG010000002.1"/>
</dbReference>
<keyword evidence="3" id="KW-0547">Nucleotide-binding</keyword>
<dbReference type="InterPro" id="IPR017871">
    <property type="entry name" value="ABC_transporter-like_CS"/>
</dbReference>
<dbReference type="CDD" id="cd03216">
    <property type="entry name" value="ABC_Carb_Monos_I"/>
    <property type="match status" value="1"/>
</dbReference>
<evidence type="ECO:0000313" key="6">
    <source>
        <dbReference type="EMBL" id="SED16993.1"/>
    </source>
</evidence>
<evidence type="ECO:0000256" key="2">
    <source>
        <dbReference type="ARBA" id="ARBA00022737"/>
    </source>
</evidence>
<dbReference type="CDD" id="cd03215">
    <property type="entry name" value="ABC_Carb_Monos_II"/>
    <property type="match status" value="1"/>
</dbReference>
<dbReference type="AlphaFoldDB" id="A0A1H4YGJ1"/>
<protein>
    <submittedName>
        <fullName evidence="6">Ribose transport system ATP-binding protein</fullName>
    </submittedName>
</protein>